<gene>
    <name evidence="2" type="ORF">LZ536_09035</name>
</gene>
<dbReference type="EMBL" id="JAMGBD010000001">
    <property type="protein sequence ID" value="MCL6684040.1"/>
    <property type="molecule type" value="Genomic_DNA"/>
</dbReference>
<reference evidence="2" key="1">
    <citation type="submission" date="2022-05" db="EMBL/GenBank/DDBJ databases">
        <authorList>
            <person name="Jo J.-H."/>
            <person name="Im W.-T."/>
        </authorList>
    </citation>
    <scope>NUCLEOTIDE SEQUENCE</scope>
    <source>
        <strain evidence="2">SE158</strain>
    </source>
</reference>
<name>A0ABT0RN65_9SPHN</name>
<keyword evidence="3" id="KW-1185">Reference proteome</keyword>
<sequence length="65" mass="6779">MTTTSIIEIAFGAALMVGAVVLYRRRGPEGEAKTGSQSAVVLLIVGLILLIHGSGLLEYRHSAGL</sequence>
<protein>
    <submittedName>
        <fullName evidence="2">Uncharacterized protein</fullName>
    </submittedName>
</protein>
<proteinExistence type="predicted"/>
<keyword evidence="1" id="KW-1133">Transmembrane helix</keyword>
<evidence type="ECO:0000313" key="2">
    <source>
        <dbReference type="EMBL" id="MCL6684040.1"/>
    </source>
</evidence>
<feature type="transmembrane region" description="Helical" evidence="1">
    <location>
        <begin position="35"/>
        <end position="57"/>
    </location>
</feature>
<dbReference type="RefSeq" id="WP_249848285.1">
    <property type="nucleotide sequence ID" value="NZ_JAMGBD010000001.1"/>
</dbReference>
<keyword evidence="1" id="KW-0472">Membrane</keyword>
<organism evidence="2 3">
    <name type="scientific">Sphingomonas alba</name>
    <dbReference type="NCBI Taxonomy" id="2908208"/>
    <lineage>
        <taxon>Bacteria</taxon>
        <taxon>Pseudomonadati</taxon>
        <taxon>Pseudomonadota</taxon>
        <taxon>Alphaproteobacteria</taxon>
        <taxon>Sphingomonadales</taxon>
        <taxon>Sphingomonadaceae</taxon>
        <taxon>Sphingomonas</taxon>
    </lineage>
</organism>
<accession>A0ABT0RN65</accession>
<evidence type="ECO:0000313" key="3">
    <source>
        <dbReference type="Proteomes" id="UP001165363"/>
    </source>
</evidence>
<feature type="transmembrane region" description="Helical" evidence="1">
    <location>
        <begin position="6"/>
        <end position="23"/>
    </location>
</feature>
<dbReference type="Proteomes" id="UP001165363">
    <property type="component" value="Unassembled WGS sequence"/>
</dbReference>
<evidence type="ECO:0000256" key="1">
    <source>
        <dbReference type="SAM" id="Phobius"/>
    </source>
</evidence>
<comment type="caution">
    <text evidence="2">The sequence shown here is derived from an EMBL/GenBank/DDBJ whole genome shotgun (WGS) entry which is preliminary data.</text>
</comment>
<keyword evidence="1" id="KW-0812">Transmembrane</keyword>